<organism evidence="3 4">
    <name type="scientific">Tribolium castaneum</name>
    <name type="common">Red flour beetle</name>
    <dbReference type="NCBI Taxonomy" id="7070"/>
    <lineage>
        <taxon>Eukaryota</taxon>
        <taxon>Metazoa</taxon>
        <taxon>Ecdysozoa</taxon>
        <taxon>Arthropoda</taxon>
        <taxon>Hexapoda</taxon>
        <taxon>Insecta</taxon>
        <taxon>Pterygota</taxon>
        <taxon>Neoptera</taxon>
        <taxon>Endopterygota</taxon>
        <taxon>Coleoptera</taxon>
        <taxon>Polyphaga</taxon>
        <taxon>Cucujiformia</taxon>
        <taxon>Tenebrionidae</taxon>
        <taxon>Tenebrionidae incertae sedis</taxon>
        <taxon>Tribolium</taxon>
    </lineage>
</organism>
<feature type="chain" id="PRO_5007300173" description="Ig-like domain-containing protein" evidence="1">
    <location>
        <begin position="23"/>
        <end position="272"/>
    </location>
</feature>
<gene>
    <name evidence="3" type="primary">AUGUSTUS-3.0.2_31707</name>
    <name evidence="3" type="ORF">TcasGA2_TC031707</name>
</gene>
<dbReference type="FunCoup" id="A0A139WKS0">
    <property type="interactions" value="117"/>
</dbReference>
<dbReference type="SUPFAM" id="SSF48726">
    <property type="entry name" value="Immunoglobulin"/>
    <property type="match status" value="1"/>
</dbReference>
<dbReference type="InterPro" id="IPR036179">
    <property type="entry name" value="Ig-like_dom_sf"/>
</dbReference>
<dbReference type="Proteomes" id="UP000007266">
    <property type="component" value="Linkage group 3"/>
</dbReference>
<dbReference type="STRING" id="7070.A0A139WKS0"/>
<dbReference type="FunFam" id="2.60.40.10:FF:000437">
    <property type="entry name" value="Beat-IIIc, isoform A"/>
    <property type="match status" value="1"/>
</dbReference>
<dbReference type="EMBL" id="KQ971326">
    <property type="protein sequence ID" value="KYB28506.1"/>
    <property type="molecule type" value="Genomic_DNA"/>
</dbReference>
<feature type="signal peptide" evidence="1">
    <location>
        <begin position="1"/>
        <end position="22"/>
    </location>
</feature>
<protein>
    <recommendedName>
        <fullName evidence="2">Ig-like domain-containing protein</fullName>
    </recommendedName>
</protein>
<proteinExistence type="predicted"/>
<feature type="domain" description="Ig-like" evidence="2">
    <location>
        <begin position="24"/>
        <end position="128"/>
    </location>
</feature>
<dbReference type="AlphaFoldDB" id="A0A139WKS0"/>
<accession>A0A139WKS0</accession>
<dbReference type="InterPro" id="IPR013783">
    <property type="entry name" value="Ig-like_fold"/>
</dbReference>
<dbReference type="Gene3D" id="2.60.40.10">
    <property type="entry name" value="Immunoglobulins"/>
    <property type="match status" value="1"/>
</dbReference>
<dbReference type="OrthoDB" id="196393at2759"/>
<dbReference type="InterPro" id="IPR007110">
    <property type="entry name" value="Ig-like_dom"/>
</dbReference>
<keyword evidence="4" id="KW-1185">Reference proteome</keyword>
<dbReference type="eggNOG" id="ENOG502RZTG">
    <property type="taxonomic scope" value="Eukaryota"/>
</dbReference>
<evidence type="ECO:0000313" key="3">
    <source>
        <dbReference type="EMBL" id="KYB28506.1"/>
    </source>
</evidence>
<evidence type="ECO:0000256" key="1">
    <source>
        <dbReference type="SAM" id="SignalP"/>
    </source>
</evidence>
<reference evidence="3 4" key="2">
    <citation type="journal article" date="2010" name="Nucleic Acids Res.">
        <title>BeetleBase in 2010: revisions to provide comprehensive genomic information for Tribolium castaneum.</title>
        <authorList>
            <person name="Kim H.S."/>
            <person name="Murphy T."/>
            <person name="Xia J."/>
            <person name="Caragea D."/>
            <person name="Park Y."/>
            <person name="Beeman R.W."/>
            <person name="Lorenzen M.D."/>
            <person name="Butcher S."/>
            <person name="Manak J.R."/>
            <person name="Brown S.J."/>
        </authorList>
    </citation>
    <scope>GENOME REANNOTATION</scope>
    <source>
        <strain evidence="3 4">Georgia GA2</strain>
    </source>
</reference>
<dbReference type="PROSITE" id="PS50835">
    <property type="entry name" value="IG_LIKE"/>
    <property type="match status" value="1"/>
</dbReference>
<evidence type="ECO:0000313" key="4">
    <source>
        <dbReference type="Proteomes" id="UP000007266"/>
    </source>
</evidence>
<sequence length="272" mass="30513">MCKMTLYQCLFVLVILLKDVFALKDVVLTIRPEVVERGSFATLICSYDLEGATLYYVKWYRGMHEFYRYTPSERPTTKIFPIDTINVDVYRSNATQAVLTDIDFKLSGNFSCEVTTDEEPASTETAVQSMLVVQLPEFFPTISVGRDPLDYGDVLRANCTSPPARPAAKLKFFLNDLLVASTPPLSPRRSQEVLWSDLNLELPLHEYHFMQGKLVLRCVAQVAGIYHEEAVLVLPSLRDPVPAKVSADDSARLAPGELILQVLFVLIAGVLY</sequence>
<evidence type="ECO:0000259" key="2">
    <source>
        <dbReference type="PROSITE" id="PS50835"/>
    </source>
</evidence>
<dbReference type="KEGG" id="tca:659208"/>
<keyword evidence="1" id="KW-0732">Signal</keyword>
<name>A0A139WKS0_TRICA</name>
<dbReference type="InParanoid" id="A0A139WKS0"/>
<dbReference type="OMA" id="VDMNRSN"/>
<reference evidence="3 4" key="1">
    <citation type="journal article" date="2008" name="Nature">
        <title>The genome of the model beetle and pest Tribolium castaneum.</title>
        <authorList>
            <consortium name="Tribolium Genome Sequencing Consortium"/>
            <person name="Richards S."/>
            <person name="Gibbs R.A."/>
            <person name="Weinstock G.M."/>
            <person name="Brown S.J."/>
            <person name="Denell R."/>
            <person name="Beeman R.W."/>
            <person name="Gibbs R."/>
            <person name="Beeman R.W."/>
            <person name="Brown S.J."/>
            <person name="Bucher G."/>
            <person name="Friedrich M."/>
            <person name="Grimmelikhuijzen C.J."/>
            <person name="Klingler M."/>
            <person name="Lorenzen M."/>
            <person name="Richards S."/>
            <person name="Roth S."/>
            <person name="Schroder R."/>
            <person name="Tautz D."/>
            <person name="Zdobnov E.M."/>
            <person name="Muzny D."/>
            <person name="Gibbs R.A."/>
            <person name="Weinstock G.M."/>
            <person name="Attaway T."/>
            <person name="Bell S."/>
            <person name="Buhay C.J."/>
            <person name="Chandrabose M.N."/>
            <person name="Chavez D."/>
            <person name="Clerk-Blankenburg K.P."/>
            <person name="Cree A."/>
            <person name="Dao M."/>
            <person name="Davis C."/>
            <person name="Chacko J."/>
            <person name="Dinh H."/>
            <person name="Dugan-Rocha S."/>
            <person name="Fowler G."/>
            <person name="Garner T.T."/>
            <person name="Garnes J."/>
            <person name="Gnirke A."/>
            <person name="Hawes A."/>
            <person name="Hernandez J."/>
            <person name="Hines S."/>
            <person name="Holder M."/>
            <person name="Hume J."/>
            <person name="Jhangiani S.N."/>
            <person name="Joshi V."/>
            <person name="Khan Z.M."/>
            <person name="Jackson L."/>
            <person name="Kovar C."/>
            <person name="Kowis A."/>
            <person name="Lee S."/>
            <person name="Lewis L.R."/>
            <person name="Margolis J."/>
            <person name="Morgan M."/>
            <person name="Nazareth L.V."/>
            <person name="Nguyen N."/>
            <person name="Okwuonu G."/>
            <person name="Parker D."/>
            <person name="Richards S."/>
            <person name="Ruiz S.J."/>
            <person name="Santibanez J."/>
            <person name="Savard J."/>
            <person name="Scherer S.E."/>
            <person name="Schneider B."/>
            <person name="Sodergren E."/>
            <person name="Tautz D."/>
            <person name="Vattahil S."/>
            <person name="Villasana D."/>
            <person name="White C.S."/>
            <person name="Wright R."/>
            <person name="Park Y."/>
            <person name="Beeman R.W."/>
            <person name="Lord J."/>
            <person name="Oppert B."/>
            <person name="Lorenzen M."/>
            <person name="Brown S."/>
            <person name="Wang L."/>
            <person name="Savard J."/>
            <person name="Tautz D."/>
            <person name="Richards S."/>
            <person name="Weinstock G."/>
            <person name="Gibbs R.A."/>
            <person name="Liu Y."/>
            <person name="Worley K."/>
            <person name="Weinstock G."/>
            <person name="Elsik C.G."/>
            <person name="Reese J.T."/>
            <person name="Elhaik E."/>
            <person name="Landan G."/>
            <person name="Graur D."/>
            <person name="Arensburger P."/>
            <person name="Atkinson P."/>
            <person name="Beeman R.W."/>
            <person name="Beidler J."/>
            <person name="Brown S.J."/>
            <person name="Demuth J.P."/>
            <person name="Drury D.W."/>
            <person name="Du Y.Z."/>
            <person name="Fujiwara H."/>
            <person name="Lorenzen M."/>
            <person name="Maselli V."/>
            <person name="Osanai M."/>
            <person name="Park Y."/>
            <person name="Robertson H.M."/>
            <person name="Tu Z."/>
            <person name="Wang J.J."/>
            <person name="Wang S."/>
            <person name="Richards S."/>
            <person name="Song H."/>
            <person name="Zhang L."/>
            <person name="Sodergren E."/>
            <person name="Werner D."/>
            <person name="Stanke M."/>
            <person name="Morgenstern B."/>
            <person name="Solovyev V."/>
            <person name="Kosarev P."/>
            <person name="Brown G."/>
            <person name="Chen H.C."/>
            <person name="Ermolaeva O."/>
            <person name="Hlavina W."/>
            <person name="Kapustin Y."/>
            <person name="Kiryutin B."/>
            <person name="Kitts P."/>
            <person name="Maglott D."/>
            <person name="Pruitt K."/>
            <person name="Sapojnikov V."/>
            <person name="Souvorov A."/>
            <person name="Mackey A.J."/>
            <person name="Waterhouse R.M."/>
            <person name="Wyder S."/>
            <person name="Zdobnov E.M."/>
            <person name="Zdobnov E.M."/>
            <person name="Wyder S."/>
            <person name="Kriventseva E.V."/>
            <person name="Kadowaki T."/>
            <person name="Bork P."/>
            <person name="Aranda M."/>
            <person name="Bao R."/>
            <person name="Beermann A."/>
            <person name="Berns N."/>
            <person name="Bolognesi R."/>
            <person name="Bonneton F."/>
            <person name="Bopp D."/>
            <person name="Brown S.J."/>
            <person name="Bucher G."/>
            <person name="Butts T."/>
            <person name="Chaumot A."/>
            <person name="Denell R.E."/>
            <person name="Ferrier D.E."/>
            <person name="Friedrich M."/>
            <person name="Gordon C.M."/>
            <person name="Jindra M."/>
            <person name="Klingler M."/>
            <person name="Lan Q."/>
            <person name="Lattorff H.M."/>
            <person name="Laudet V."/>
            <person name="von Levetsow C."/>
            <person name="Liu Z."/>
            <person name="Lutz R."/>
            <person name="Lynch J.A."/>
            <person name="da Fonseca R.N."/>
            <person name="Posnien N."/>
            <person name="Reuter R."/>
            <person name="Roth S."/>
            <person name="Savard J."/>
            <person name="Schinko J.B."/>
            <person name="Schmitt C."/>
            <person name="Schoppmeier M."/>
            <person name="Schroder R."/>
            <person name="Shippy T.D."/>
            <person name="Simonnet F."/>
            <person name="Marques-Souza H."/>
            <person name="Tautz D."/>
            <person name="Tomoyasu Y."/>
            <person name="Trauner J."/>
            <person name="Van der Zee M."/>
            <person name="Vervoort M."/>
            <person name="Wittkopp N."/>
            <person name="Wimmer E.A."/>
            <person name="Yang X."/>
            <person name="Jones A.K."/>
            <person name="Sattelle D.B."/>
            <person name="Ebert P.R."/>
            <person name="Nelson D."/>
            <person name="Scott J.G."/>
            <person name="Beeman R.W."/>
            <person name="Muthukrishnan S."/>
            <person name="Kramer K.J."/>
            <person name="Arakane Y."/>
            <person name="Beeman R.W."/>
            <person name="Zhu Q."/>
            <person name="Hogenkamp D."/>
            <person name="Dixit R."/>
            <person name="Oppert B."/>
            <person name="Jiang H."/>
            <person name="Zou Z."/>
            <person name="Marshall J."/>
            <person name="Elpidina E."/>
            <person name="Vinokurov K."/>
            <person name="Oppert C."/>
            <person name="Zou Z."/>
            <person name="Evans J."/>
            <person name="Lu Z."/>
            <person name="Zhao P."/>
            <person name="Sumathipala N."/>
            <person name="Altincicek B."/>
            <person name="Vilcinskas A."/>
            <person name="Williams M."/>
            <person name="Hultmark D."/>
            <person name="Hetru C."/>
            <person name="Jiang H."/>
            <person name="Grimmelikhuijzen C.J."/>
            <person name="Hauser F."/>
            <person name="Cazzamali G."/>
            <person name="Williamson M."/>
            <person name="Park Y."/>
            <person name="Li B."/>
            <person name="Tanaka Y."/>
            <person name="Predel R."/>
            <person name="Neupert S."/>
            <person name="Schachtner J."/>
            <person name="Verleyen P."/>
            <person name="Raible F."/>
            <person name="Bork P."/>
            <person name="Friedrich M."/>
            <person name="Walden K.K."/>
            <person name="Robertson H.M."/>
            <person name="Angeli S."/>
            <person name="Foret S."/>
            <person name="Bucher G."/>
            <person name="Schuetz S."/>
            <person name="Maleszka R."/>
            <person name="Wimmer E.A."/>
            <person name="Beeman R.W."/>
            <person name="Lorenzen M."/>
            <person name="Tomoyasu Y."/>
            <person name="Miller S.C."/>
            <person name="Grossmann D."/>
            <person name="Bucher G."/>
        </authorList>
    </citation>
    <scope>NUCLEOTIDE SEQUENCE [LARGE SCALE GENOMIC DNA]</scope>
    <source>
        <strain evidence="3 4">Georgia GA2</strain>
    </source>
</reference>
<dbReference type="PANTHER" id="PTHR21261">
    <property type="entry name" value="BEAT PROTEIN"/>
    <property type="match status" value="1"/>
</dbReference>
<dbReference type="PANTHER" id="PTHR21261:SF6">
    <property type="entry name" value="BEATEN PATH IIA-RELATED"/>
    <property type="match status" value="1"/>
</dbReference>